<protein>
    <submittedName>
        <fullName evidence="1">434_t:CDS:1</fullName>
    </submittedName>
</protein>
<accession>A0A9N9F6R2</accession>
<organism evidence="1 2">
    <name type="scientific">Funneliformis caledonium</name>
    <dbReference type="NCBI Taxonomy" id="1117310"/>
    <lineage>
        <taxon>Eukaryota</taxon>
        <taxon>Fungi</taxon>
        <taxon>Fungi incertae sedis</taxon>
        <taxon>Mucoromycota</taxon>
        <taxon>Glomeromycotina</taxon>
        <taxon>Glomeromycetes</taxon>
        <taxon>Glomerales</taxon>
        <taxon>Glomeraceae</taxon>
        <taxon>Funneliformis</taxon>
    </lineage>
</organism>
<evidence type="ECO:0000313" key="1">
    <source>
        <dbReference type="EMBL" id="CAG8513551.1"/>
    </source>
</evidence>
<dbReference type="AlphaFoldDB" id="A0A9N9F6R2"/>
<keyword evidence="2" id="KW-1185">Reference proteome</keyword>
<name>A0A9N9F6R2_9GLOM</name>
<gene>
    <name evidence="1" type="ORF">FCALED_LOCUS4323</name>
</gene>
<comment type="caution">
    <text evidence="1">The sequence shown here is derived from an EMBL/GenBank/DDBJ whole genome shotgun (WGS) entry which is preliminary data.</text>
</comment>
<dbReference type="Proteomes" id="UP000789570">
    <property type="component" value="Unassembled WGS sequence"/>
</dbReference>
<dbReference type="OrthoDB" id="10508807at2759"/>
<reference evidence="1" key="1">
    <citation type="submission" date="2021-06" db="EMBL/GenBank/DDBJ databases">
        <authorList>
            <person name="Kallberg Y."/>
            <person name="Tangrot J."/>
            <person name="Rosling A."/>
        </authorList>
    </citation>
    <scope>NUCLEOTIDE SEQUENCE</scope>
    <source>
        <strain evidence="1">UK204</strain>
    </source>
</reference>
<evidence type="ECO:0000313" key="2">
    <source>
        <dbReference type="Proteomes" id="UP000789570"/>
    </source>
</evidence>
<sequence>MDKSNKVFYTCSKYRHKNTERGIGLFIPKSTRTRHHKQNDENSSVLDSILSSSSETASILNLSDVCTSSKTSLSLSDRAENLSVDEGYIDEGSTIQDIDDS</sequence>
<proteinExistence type="predicted"/>
<dbReference type="EMBL" id="CAJVPQ010000835">
    <property type="protein sequence ID" value="CAG8513551.1"/>
    <property type="molecule type" value="Genomic_DNA"/>
</dbReference>